<dbReference type="SUPFAM" id="SSF52317">
    <property type="entry name" value="Class I glutamine amidotransferase-like"/>
    <property type="match status" value="1"/>
</dbReference>
<proteinExistence type="predicted"/>
<name>A0A8T7LW33_9CHLR</name>
<dbReference type="RefSeq" id="WP_341468897.1">
    <property type="nucleotide sequence ID" value="NZ_CP128399.1"/>
</dbReference>
<dbReference type="InterPro" id="IPR055396">
    <property type="entry name" value="DUF7088"/>
</dbReference>
<gene>
    <name evidence="4" type="ORF">HXX08_04510</name>
    <name evidence="5" type="ORF">OZ401_000250</name>
</gene>
<dbReference type="EMBL" id="CP128399">
    <property type="protein sequence ID" value="WJW67002.1"/>
    <property type="molecule type" value="Genomic_DNA"/>
</dbReference>
<keyword evidence="1" id="KW-1133">Transmembrane helix</keyword>
<evidence type="ECO:0000259" key="3">
    <source>
        <dbReference type="Pfam" id="PF23357"/>
    </source>
</evidence>
<dbReference type="InterPro" id="IPR019196">
    <property type="entry name" value="ABC_transp_unknown"/>
</dbReference>
<feature type="domain" description="DUF7088" evidence="3">
    <location>
        <begin position="104"/>
        <end position="191"/>
    </location>
</feature>
<protein>
    <submittedName>
        <fullName evidence="4">GldG family protein</fullName>
    </submittedName>
</protein>
<evidence type="ECO:0000256" key="1">
    <source>
        <dbReference type="SAM" id="Phobius"/>
    </source>
</evidence>
<feature type="transmembrane region" description="Helical" evidence="1">
    <location>
        <begin position="37"/>
        <end position="56"/>
    </location>
</feature>
<keyword evidence="1" id="KW-0812">Transmembrane</keyword>
<reference evidence="5" key="2">
    <citation type="journal article" date="2024" name="Nature">
        <title>Anoxygenic phototroph of the Chloroflexota uses a type I reaction centre.</title>
        <authorList>
            <person name="Tsuji J.M."/>
            <person name="Shaw N.A."/>
            <person name="Nagashima S."/>
            <person name="Venkiteswaran J.J."/>
            <person name="Schiff S.L."/>
            <person name="Watanabe T."/>
            <person name="Fukui M."/>
            <person name="Hanada S."/>
            <person name="Tank M."/>
            <person name="Neufeld J.D."/>
        </authorList>
    </citation>
    <scope>NUCLEOTIDE SEQUENCE</scope>
    <source>
        <strain evidence="5">L227-S17</strain>
    </source>
</reference>
<dbReference type="Pfam" id="PF09822">
    <property type="entry name" value="ABC_transp_aux"/>
    <property type="match status" value="1"/>
</dbReference>
<evidence type="ECO:0000313" key="4">
    <source>
        <dbReference type="EMBL" id="NWJ45123.1"/>
    </source>
</evidence>
<feature type="transmembrane region" description="Helical" evidence="1">
    <location>
        <begin position="68"/>
        <end position="93"/>
    </location>
</feature>
<dbReference type="EMBL" id="JACATZ010000001">
    <property type="protein sequence ID" value="NWJ45123.1"/>
    <property type="molecule type" value="Genomic_DNA"/>
</dbReference>
<reference evidence="4 6" key="1">
    <citation type="submission" date="2020-06" db="EMBL/GenBank/DDBJ databases">
        <title>Anoxygenic phototrophic Chloroflexota member uses a Type I reaction center.</title>
        <authorList>
            <person name="Tsuji J.M."/>
            <person name="Shaw N.A."/>
            <person name="Nagashima S."/>
            <person name="Venkiteswaran J."/>
            <person name="Schiff S.L."/>
            <person name="Hanada S."/>
            <person name="Tank M."/>
            <person name="Neufeld J.D."/>
        </authorList>
    </citation>
    <scope>NUCLEOTIDE SEQUENCE [LARGE SCALE GENOMIC DNA]</scope>
    <source>
        <strain evidence="4">L227-S17</strain>
    </source>
</reference>
<dbReference type="Pfam" id="PF23357">
    <property type="entry name" value="DUF7088"/>
    <property type="match status" value="1"/>
</dbReference>
<sequence>MRGSATKQVGLFAGYLIVPLFIASIISLITFQKFEPIVIVFLLGLGICLALFTATNPQTVGMIFRTHAVRNVVVTTIIVISVVGIVVLVNVLATRITVRVDTTKNQTFSISDSTVKVLDKLSEPVKVNIFYSTTSASQRDSAIDLVNEYKARTDKINYQIYDLQSLEGFTKARDMKVATDPTVVVEQGTKQETAATIDEQGLTRAIINLGAKVDRRVFFVTGHGERGPTFNSDATQGDGFSMASAALTNNNYKVDTLDLITRTGGDKKPVQLVPATDILIFVAPSSPMKSEEIQFVTTYLKQGGRAMFFYDPANLLKSNSTTSINDILKQWDGAPKFKEGLVLETDPGYVSPQNPTVLIPNVEATQNITRGIGSNQPVVYAISGSIDKGTDTTGFTSLLTTSASSYIKTDATQLSQNQAAFDAQKDQRGPLIVAASYETAASVSAATGATPTATATTPTPAPTGNGKTRFVLFAGTNFASDNTSVGINQGSNFNLFVNSINWLAEANDAIVINNKTQDTSPITISKAQDTFIYYSVVFGLPILVFFIGFVVWWRRR</sequence>
<feature type="domain" description="ABC-type uncharacterised transport system" evidence="2">
    <location>
        <begin position="215"/>
        <end position="498"/>
    </location>
</feature>
<evidence type="ECO:0000313" key="7">
    <source>
        <dbReference type="Proteomes" id="UP001431572"/>
    </source>
</evidence>
<evidence type="ECO:0000313" key="5">
    <source>
        <dbReference type="EMBL" id="WJW67002.1"/>
    </source>
</evidence>
<dbReference type="InterPro" id="IPR029062">
    <property type="entry name" value="Class_I_gatase-like"/>
</dbReference>
<dbReference type="Proteomes" id="UP001431572">
    <property type="component" value="Chromosome 1"/>
</dbReference>
<dbReference type="AlphaFoldDB" id="A0A8T7LW33"/>
<evidence type="ECO:0000313" key="6">
    <source>
        <dbReference type="Proteomes" id="UP000521676"/>
    </source>
</evidence>
<feature type="transmembrane region" description="Helical" evidence="1">
    <location>
        <begin position="531"/>
        <end position="553"/>
    </location>
</feature>
<keyword evidence="1" id="KW-0472">Membrane</keyword>
<organism evidence="4 6">
    <name type="scientific">Candidatus Chlorohelix allophototropha</name>
    <dbReference type="NCBI Taxonomy" id="3003348"/>
    <lineage>
        <taxon>Bacteria</taxon>
        <taxon>Bacillati</taxon>
        <taxon>Chloroflexota</taxon>
        <taxon>Chloroflexia</taxon>
        <taxon>Candidatus Chloroheliales</taxon>
        <taxon>Candidatus Chloroheliaceae</taxon>
        <taxon>Candidatus Chlorohelix</taxon>
    </lineage>
</organism>
<feature type="transmembrane region" description="Helical" evidence="1">
    <location>
        <begin position="12"/>
        <end position="31"/>
    </location>
</feature>
<dbReference type="Gene3D" id="3.40.30.10">
    <property type="entry name" value="Glutaredoxin"/>
    <property type="match status" value="1"/>
</dbReference>
<dbReference type="Proteomes" id="UP000521676">
    <property type="component" value="Unassembled WGS sequence"/>
</dbReference>
<keyword evidence="7" id="KW-1185">Reference proteome</keyword>
<accession>A0A8T7LW33</accession>
<evidence type="ECO:0000259" key="2">
    <source>
        <dbReference type="Pfam" id="PF09822"/>
    </source>
</evidence>